<gene>
    <name evidence="1" type="ORF">BDM02DRAFT_1544475</name>
</gene>
<comment type="caution">
    <text evidence="1">The sequence shown here is derived from an EMBL/GenBank/DDBJ whole genome shotgun (WGS) entry which is preliminary data.</text>
</comment>
<keyword evidence="2" id="KW-1185">Reference proteome</keyword>
<organism evidence="1 2">
    <name type="scientific">Thelephora ganbajun</name>
    <name type="common">Ganba fungus</name>
    <dbReference type="NCBI Taxonomy" id="370292"/>
    <lineage>
        <taxon>Eukaryota</taxon>
        <taxon>Fungi</taxon>
        <taxon>Dikarya</taxon>
        <taxon>Basidiomycota</taxon>
        <taxon>Agaricomycotina</taxon>
        <taxon>Agaricomycetes</taxon>
        <taxon>Thelephorales</taxon>
        <taxon>Thelephoraceae</taxon>
        <taxon>Thelephora</taxon>
    </lineage>
</organism>
<protein>
    <submittedName>
        <fullName evidence="1">Uncharacterized protein</fullName>
    </submittedName>
</protein>
<evidence type="ECO:0000313" key="1">
    <source>
        <dbReference type="EMBL" id="KAF9643272.1"/>
    </source>
</evidence>
<name>A0ACB6Z140_THEGA</name>
<dbReference type="EMBL" id="MU118253">
    <property type="protein sequence ID" value="KAF9643272.1"/>
    <property type="molecule type" value="Genomic_DNA"/>
</dbReference>
<accession>A0ACB6Z140</accession>
<proteinExistence type="predicted"/>
<sequence>MLPKLEQRRTAVVHRTRAVQQRSTRIQTSGIFTIPLELFLEVFSYLTDHRRFIRENYYGRRSFAFMEKKHAERSIAIRRLTMTCWPLRNLLLPLLWADVEGCISHTRYDCNTRRGGEGSSLHAQCIYLSLNPAIAAYVRTFSVYLCFWQAPEDLMTKFADCLIQLPNLKTLEILKVSSRAPISKALKRRKYAIFLSVRELRITPACHHFVRNCPNLENLTFTGTLDTYAPVTILLHGKGLKRIAGVSIYCGQGVNAVAWGCPNLREIGSVAVREGAHSEPTAAEASRYP</sequence>
<evidence type="ECO:0000313" key="2">
    <source>
        <dbReference type="Proteomes" id="UP000886501"/>
    </source>
</evidence>
<reference evidence="1" key="1">
    <citation type="submission" date="2019-10" db="EMBL/GenBank/DDBJ databases">
        <authorList>
            <consortium name="DOE Joint Genome Institute"/>
            <person name="Kuo A."/>
            <person name="Miyauchi S."/>
            <person name="Kiss E."/>
            <person name="Drula E."/>
            <person name="Kohler A."/>
            <person name="Sanchez-Garcia M."/>
            <person name="Andreopoulos B."/>
            <person name="Barry K.W."/>
            <person name="Bonito G."/>
            <person name="Buee M."/>
            <person name="Carver A."/>
            <person name="Chen C."/>
            <person name="Cichocki N."/>
            <person name="Clum A."/>
            <person name="Culley D."/>
            <person name="Crous P.W."/>
            <person name="Fauchery L."/>
            <person name="Girlanda M."/>
            <person name="Hayes R."/>
            <person name="Keri Z."/>
            <person name="Labutti K."/>
            <person name="Lipzen A."/>
            <person name="Lombard V."/>
            <person name="Magnuson J."/>
            <person name="Maillard F."/>
            <person name="Morin E."/>
            <person name="Murat C."/>
            <person name="Nolan M."/>
            <person name="Ohm R."/>
            <person name="Pangilinan J."/>
            <person name="Pereira M."/>
            <person name="Perotto S."/>
            <person name="Peter M."/>
            <person name="Riley R."/>
            <person name="Sitrit Y."/>
            <person name="Stielow B."/>
            <person name="Szollosi G."/>
            <person name="Zifcakova L."/>
            <person name="Stursova M."/>
            <person name="Spatafora J.W."/>
            <person name="Tedersoo L."/>
            <person name="Vaario L.-M."/>
            <person name="Yamada A."/>
            <person name="Yan M."/>
            <person name="Wang P."/>
            <person name="Xu J."/>
            <person name="Bruns T."/>
            <person name="Baldrian P."/>
            <person name="Vilgalys R."/>
            <person name="Henrissat B."/>
            <person name="Grigoriev I.V."/>
            <person name="Hibbett D."/>
            <person name="Nagy L.G."/>
            <person name="Martin F.M."/>
        </authorList>
    </citation>
    <scope>NUCLEOTIDE SEQUENCE</scope>
    <source>
        <strain evidence="1">P2</strain>
    </source>
</reference>
<reference evidence="1" key="2">
    <citation type="journal article" date="2020" name="Nat. Commun.">
        <title>Large-scale genome sequencing of mycorrhizal fungi provides insights into the early evolution of symbiotic traits.</title>
        <authorList>
            <person name="Miyauchi S."/>
            <person name="Kiss E."/>
            <person name="Kuo A."/>
            <person name="Drula E."/>
            <person name="Kohler A."/>
            <person name="Sanchez-Garcia M."/>
            <person name="Morin E."/>
            <person name="Andreopoulos B."/>
            <person name="Barry K.W."/>
            <person name="Bonito G."/>
            <person name="Buee M."/>
            <person name="Carver A."/>
            <person name="Chen C."/>
            <person name="Cichocki N."/>
            <person name="Clum A."/>
            <person name="Culley D."/>
            <person name="Crous P.W."/>
            <person name="Fauchery L."/>
            <person name="Girlanda M."/>
            <person name="Hayes R.D."/>
            <person name="Keri Z."/>
            <person name="LaButti K."/>
            <person name="Lipzen A."/>
            <person name="Lombard V."/>
            <person name="Magnuson J."/>
            <person name="Maillard F."/>
            <person name="Murat C."/>
            <person name="Nolan M."/>
            <person name="Ohm R.A."/>
            <person name="Pangilinan J."/>
            <person name="Pereira M.F."/>
            <person name="Perotto S."/>
            <person name="Peter M."/>
            <person name="Pfister S."/>
            <person name="Riley R."/>
            <person name="Sitrit Y."/>
            <person name="Stielow J.B."/>
            <person name="Szollosi G."/>
            <person name="Zifcakova L."/>
            <person name="Stursova M."/>
            <person name="Spatafora J.W."/>
            <person name="Tedersoo L."/>
            <person name="Vaario L.M."/>
            <person name="Yamada A."/>
            <person name="Yan M."/>
            <person name="Wang P."/>
            <person name="Xu J."/>
            <person name="Bruns T."/>
            <person name="Baldrian P."/>
            <person name="Vilgalys R."/>
            <person name="Dunand C."/>
            <person name="Henrissat B."/>
            <person name="Grigoriev I.V."/>
            <person name="Hibbett D."/>
            <person name="Nagy L.G."/>
            <person name="Martin F.M."/>
        </authorList>
    </citation>
    <scope>NUCLEOTIDE SEQUENCE</scope>
    <source>
        <strain evidence="1">P2</strain>
    </source>
</reference>
<dbReference type="Proteomes" id="UP000886501">
    <property type="component" value="Unassembled WGS sequence"/>
</dbReference>